<evidence type="ECO:0000313" key="2">
    <source>
        <dbReference type="Proteomes" id="UP000028640"/>
    </source>
</evidence>
<dbReference type="OrthoDB" id="8821151at2"/>
<dbReference type="GeneID" id="78381854"/>
<protein>
    <submittedName>
        <fullName evidence="1">Putative exported protein</fullName>
    </submittedName>
</protein>
<accession>A0A085G4J3</accession>
<dbReference type="InterPro" id="IPR021413">
    <property type="entry name" value="DUF3053"/>
</dbReference>
<dbReference type="EMBL" id="JMPJ01000067">
    <property type="protein sequence ID" value="KFC78638.1"/>
    <property type="molecule type" value="Genomic_DNA"/>
</dbReference>
<reference evidence="1 2" key="1">
    <citation type="submission" date="2014-05" db="EMBL/GenBank/DDBJ databases">
        <title>ATOL: Assembling a taxonomically balanced genome-scale reconstruction of the evolutionary history of the Enterobacteriaceae.</title>
        <authorList>
            <person name="Plunkett G.III."/>
            <person name="Neeno-Eckwall E.C."/>
            <person name="Glasner J.D."/>
            <person name="Perna N.T."/>
        </authorList>
    </citation>
    <scope>NUCLEOTIDE SEQUENCE [LARGE SCALE GENOMIC DNA]</scope>
    <source>
        <strain evidence="1 2">ATCC 33852</strain>
    </source>
</reference>
<dbReference type="AlphaFoldDB" id="A0A085G4J3"/>
<dbReference type="eggNOG" id="ENOG502ZAGZ">
    <property type="taxonomic scope" value="Bacteria"/>
</dbReference>
<dbReference type="Proteomes" id="UP000028640">
    <property type="component" value="Unassembled WGS sequence"/>
</dbReference>
<comment type="caution">
    <text evidence="1">The sequence shown here is derived from an EMBL/GenBank/DDBJ whole genome shotgun (WGS) entry which is preliminary data.</text>
</comment>
<name>A0A085G4J3_EWIA3</name>
<organism evidence="1 2">
    <name type="scientific">Ewingella americana (strain ATCC 33852 / DSM 4580 / CCUG 14506 / JCM 5911 / LMG 7869 / NCTC 12157 / CDC 1468-78)</name>
    <dbReference type="NCBI Taxonomy" id="910964"/>
    <lineage>
        <taxon>Bacteria</taxon>
        <taxon>Pseudomonadati</taxon>
        <taxon>Pseudomonadota</taxon>
        <taxon>Gammaproteobacteria</taxon>
        <taxon>Enterobacterales</taxon>
        <taxon>Yersiniaceae</taxon>
        <taxon>Ewingella</taxon>
    </lineage>
</organism>
<keyword evidence="2" id="KW-1185">Reference proteome</keyword>
<sequence>MAVGIRSRAFGRWLAPFVALLVVFQLTACGDKEPEQRKAFIDYLQNTVMRSGQNLPSLSEDQKQKFGNYANDYGIILSFSRQLKSSVEGGLVPAVSAIGQIRAPQDYMTQRSALQQAAGSLNLLSAQIRDSKNKADTAMAALKQPDDLKAVYGQVYSNVVTEPANVLTPLVPALSSFTQDIIAVGDYLQQQGNQVAFANGGVQFPTQQQATQYNTMMSNLVGKQQTLLSAQKVAQGDYSH</sequence>
<dbReference type="STRING" id="910964.GEAM_3610"/>
<dbReference type="RefSeq" id="WP_034794254.1">
    <property type="nucleotide sequence ID" value="NZ_JMPJ01000067.1"/>
</dbReference>
<gene>
    <name evidence="1" type="ORF">GEAM_3610</name>
</gene>
<evidence type="ECO:0000313" key="1">
    <source>
        <dbReference type="EMBL" id="KFC78638.1"/>
    </source>
</evidence>
<dbReference type="Pfam" id="PF11254">
    <property type="entry name" value="DUF3053"/>
    <property type="match status" value="1"/>
</dbReference>
<proteinExistence type="predicted"/>